<dbReference type="PANTHER" id="PTHR30349:SF64">
    <property type="entry name" value="PROPHAGE INTEGRASE INTD-RELATED"/>
    <property type="match status" value="1"/>
</dbReference>
<accession>A0A174MPE4</accession>
<gene>
    <name evidence="8" type="ORF">ERS852557_00337</name>
</gene>
<evidence type="ECO:0000259" key="7">
    <source>
        <dbReference type="PROSITE" id="PS51900"/>
    </source>
</evidence>
<dbReference type="EMBL" id="CZBI01000001">
    <property type="protein sequence ID" value="CUP35755.1"/>
    <property type="molecule type" value="Genomic_DNA"/>
</dbReference>
<evidence type="ECO:0000256" key="5">
    <source>
        <dbReference type="PROSITE-ProRule" id="PRU01248"/>
    </source>
</evidence>
<dbReference type="GO" id="GO:0006310">
    <property type="term" value="P:DNA recombination"/>
    <property type="evidence" value="ECO:0007669"/>
    <property type="project" value="UniProtKB-KW"/>
</dbReference>
<dbReference type="GO" id="GO:0015074">
    <property type="term" value="P:DNA integration"/>
    <property type="evidence" value="ECO:0007669"/>
    <property type="project" value="UniProtKB-KW"/>
</dbReference>
<proteinExistence type="inferred from homology"/>
<dbReference type="GO" id="GO:0003677">
    <property type="term" value="F:DNA binding"/>
    <property type="evidence" value="ECO:0007669"/>
    <property type="project" value="UniProtKB-UniRule"/>
</dbReference>
<dbReference type="Proteomes" id="UP000095541">
    <property type="component" value="Unassembled WGS sequence"/>
</dbReference>
<comment type="similarity">
    <text evidence="1">Belongs to the 'phage' integrase family.</text>
</comment>
<evidence type="ECO:0000313" key="8">
    <source>
        <dbReference type="EMBL" id="CUP35755.1"/>
    </source>
</evidence>
<keyword evidence="4" id="KW-0233">DNA recombination</keyword>
<dbReference type="InterPro" id="IPR025269">
    <property type="entry name" value="SAM-like_dom"/>
</dbReference>
<feature type="domain" description="Tyr recombinase" evidence="6">
    <location>
        <begin position="206"/>
        <end position="385"/>
    </location>
</feature>
<feature type="domain" description="Core-binding (CB)" evidence="7">
    <location>
        <begin position="102"/>
        <end position="184"/>
    </location>
</feature>
<dbReference type="SUPFAM" id="SSF56349">
    <property type="entry name" value="DNA breaking-rejoining enzymes"/>
    <property type="match status" value="1"/>
</dbReference>
<keyword evidence="2" id="KW-0229">DNA integration</keyword>
<dbReference type="Gene3D" id="1.10.150.130">
    <property type="match status" value="1"/>
</dbReference>
<evidence type="ECO:0000256" key="2">
    <source>
        <dbReference type="ARBA" id="ARBA00022908"/>
    </source>
</evidence>
<dbReference type="InterPro" id="IPR010998">
    <property type="entry name" value="Integrase_recombinase_N"/>
</dbReference>
<dbReference type="InterPro" id="IPR050090">
    <property type="entry name" value="Tyrosine_recombinase_XerCD"/>
</dbReference>
<dbReference type="Gene3D" id="1.10.443.10">
    <property type="entry name" value="Intergrase catalytic core"/>
    <property type="match status" value="1"/>
</dbReference>
<evidence type="ECO:0000259" key="6">
    <source>
        <dbReference type="PROSITE" id="PS51898"/>
    </source>
</evidence>
<sequence length="392" mass="46229">MANFSIVIVPTKKLANGRHRIRIAVAHRSKTRYIPTQFTLDSASQLKNGRVIRHENAANINSCLRRIIDEYEEILSSIGYLSTISCTELIHIITYEQKKKGITFQTIVREYLSFMAGEERHKSYSLYKIASERFIKYMKGDFPLIQLTPLHVQEFAENLYKEGLTDTTIRIYLTLIKVILNYASKMNYVTYHIHPFVLFKMPECNIRDLDLSVDELKSIRDTKFLKSFLSITRDIFMLTYYLGGINLKDLLEYNFKDKDYIRYVRHKTRNRKKGINEIAFSLQPEAKEILNRYLTKEGELRFGKYLSYKQVYSLIFRNINKVAEMSGIKKKVTYYSARKTFAQHGYNLGIQIEKIEYCIGHSMKSNRPIFNYIKIMQEHADKVFREILDQLL</sequence>
<dbReference type="RefSeq" id="WP_055216737.1">
    <property type="nucleotide sequence ID" value="NZ_CZBI01000001.1"/>
</dbReference>
<dbReference type="PROSITE" id="PS51898">
    <property type="entry name" value="TYR_RECOMBINASE"/>
    <property type="match status" value="1"/>
</dbReference>
<evidence type="ECO:0000256" key="4">
    <source>
        <dbReference type="ARBA" id="ARBA00023172"/>
    </source>
</evidence>
<protein>
    <submittedName>
        <fullName evidence="8">Tyrosine type site-specific recombinase</fullName>
    </submittedName>
</protein>
<evidence type="ECO:0000256" key="1">
    <source>
        <dbReference type="ARBA" id="ARBA00008857"/>
    </source>
</evidence>
<dbReference type="InterPro" id="IPR011010">
    <property type="entry name" value="DNA_brk_join_enz"/>
</dbReference>
<dbReference type="PANTHER" id="PTHR30349">
    <property type="entry name" value="PHAGE INTEGRASE-RELATED"/>
    <property type="match status" value="1"/>
</dbReference>
<dbReference type="PROSITE" id="PS51900">
    <property type="entry name" value="CB"/>
    <property type="match status" value="1"/>
</dbReference>
<evidence type="ECO:0000256" key="3">
    <source>
        <dbReference type="ARBA" id="ARBA00023125"/>
    </source>
</evidence>
<dbReference type="InterPro" id="IPR044068">
    <property type="entry name" value="CB"/>
</dbReference>
<keyword evidence="3 5" id="KW-0238">DNA-binding</keyword>
<dbReference type="InterPro" id="IPR013762">
    <property type="entry name" value="Integrase-like_cat_sf"/>
</dbReference>
<name>A0A174MPE4_BACT4</name>
<reference evidence="8 9" key="1">
    <citation type="submission" date="2015-09" db="EMBL/GenBank/DDBJ databases">
        <authorList>
            <consortium name="Pathogen Informatics"/>
        </authorList>
    </citation>
    <scope>NUCLEOTIDE SEQUENCE [LARGE SCALE GENOMIC DNA]</scope>
    <source>
        <strain evidence="8 9">2789STDY5834945</strain>
    </source>
</reference>
<dbReference type="InterPro" id="IPR002104">
    <property type="entry name" value="Integrase_catalytic"/>
</dbReference>
<dbReference type="AlphaFoldDB" id="A0A174MPE4"/>
<evidence type="ECO:0000313" key="9">
    <source>
        <dbReference type="Proteomes" id="UP000095541"/>
    </source>
</evidence>
<organism evidence="8 9">
    <name type="scientific">Bacteroides thetaiotaomicron</name>
    <dbReference type="NCBI Taxonomy" id="818"/>
    <lineage>
        <taxon>Bacteria</taxon>
        <taxon>Pseudomonadati</taxon>
        <taxon>Bacteroidota</taxon>
        <taxon>Bacteroidia</taxon>
        <taxon>Bacteroidales</taxon>
        <taxon>Bacteroidaceae</taxon>
        <taxon>Bacteroides</taxon>
    </lineage>
</organism>
<dbReference type="Pfam" id="PF13102">
    <property type="entry name" value="Phage_int_SAM_5"/>
    <property type="match status" value="1"/>
</dbReference>